<dbReference type="AlphaFoldDB" id="A0A5B7GHB4"/>
<feature type="region of interest" description="Disordered" evidence="1">
    <location>
        <begin position="44"/>
        <end position="81"/>
    </location>
</feature>
<sequence length="81" mass="9353">MDNKVMNGEESERHLQDKVDKEHIHRYVRVSHRAPHLQPQVLAVQEEEHTAAGHHVEPEIGEDSSCCRGDEKEEQEPEHSP</sequence>
<feature type="region of interest" description="Disordered" evidence="1">
    <location>
        <begin position="1"/>
        <end position="22"/>
    </location>
</feature>
<proteinExistence type="predicted"/>
<comment type="caution">
    <text evidence="2">The sequence shown here is derived from an EMBL/GenBank/DDBJ whole genome shotgun (WGS) entry which is preliminary data.</text>
</comment>
<evidence type="ECO:0000313" key="3">
    <source>
        <dbReference type="Proteomes" id="UP000324222"/>
    </source>
</evidence>
<dbReference type="Proteomes" id="UP000324222">
    <property type="component" value="Unassembled WGS sequence"/>
</dbReference>
<feature type="compositionally biased region" description="Basic and acidic residues" evidence="1">
    <location>
        <begin position="46"/>
        <end position="58"/>
    </location>
</feature>
<protein>
    <submittedName>
        <fullName evidence="2">Uncharacterized protein</fullName>
    </submittedName>
</protein>
<organism evidence="2 3">
    <name type="scientific">Portunus trituberculatus</name>
    <name type="common">Swimming crab</name>
    <name type="synonym">Neptunus trituberculatus</name>
    <dbReference type="NCBI Taxonomy" id="210409"/>
    <lineage>
        <taxon>Eukaryota</taxon>
        <taxon>Metazoa</taxon>
        <taxon>Ecdysozoa</taxon>
        <taxon>Arthropoda</taxon>
        <taxon>Crustacea</taxon>
        <taxon>Multicrustacea</taxon>
        <taxon>Malacostraca</taxon>
        <taxon>Eumalacostraca</taxon>
        <taxon>Eucarida</taxon>
        <taxon>Decapoda</taxon>
        <taxon>Pleocyemata</taxon>
        <taxon>Brachyura</taxon>
        <taxon>Eubrachyura</taxon>
        <taxon>Portunoidea</taxon>
        <taxon>Portunidae</taxon>
        <taxon>Portuninae</taxon>
        <taxon>Portunus</taxon>
    </lineage>
</organism>
<gene>
    <name evidence="2" type="ORF">E2C01_050749</name>
</gene>
<feature type="compositionally biased region" description="Basic and acidic residues" evidence="1">
    <location>
        <begin position="10"/>
        <end position="22"/>
    </location>
</feature>
<evidence type="ECO:0000313" key="2">
    <source>
        <dbReference type="EMBL" id="MPC56783.1"/>
    </source>
</evidence>
<reference evidence="2 3" key="1">
    <citation type="submission" date="2019-05" db="EMBL/GenBank/DDBJ databases">
        <title>Another draft genome of Portunus trituberculatus and its Hox gene families provides insights of decapod evolution.</title>
        <authorList>
            <person name="Jeong J.-H."/>
            <person name="Song I."/>
            <person name="Kim S."/>
            <person name="Choi T."/>
            <person name="Kim D."/>
            <person name="Ryu S."/>
            <person name="Kim W."/>
        </authorList>
    </citation>
    <scope>NUCLEOTIDE SEQUENCE [LARGE SCALE GENOMIC DNA]</scope>
    <source>
        <tissue evidence="2">Muscle</tissue>
    </source>
</reference>
<dbReference type="EMBL" id="VSRR010014243">
    <property type="protein sequence ID" value="MPC56783.1"/>
    <property type="molecule type" value="Genomic_DNA"/>
</dbReference>
<feature type="compositionally biased region" description="Acidic residues" evidence="1">
    <location>
        <begin position="72"/>
        <end position="81"/>
    </location>
</feature>
<accession>A0A5B7GHB4</accession>
<evidence type="ECO:0000256" key="1">
    <source>
        <dbReference type="SAM" id="MobiDB-lite"/>
    </source>
</evidence>
<name>A0A5B7GHB4_PORTR</name>
<keyword evidence="3" id="KW-1185">Reference proteome</keyword>